<proteinExistence type="predicted"/>
<dbReference type="Proteomes" id="UP000230208">
    <property type="component" value="Unassembled WGS sequence"/>
</dbReference>
<dbReference type="GO" id="GO:0016758">
    <property type="term" value="F:hexosyltransferase activity"/>
    <property type="evidence" value="ECO:0007669"/>
    <property type="project" value="TreeGrafter"/>
</dbReference>
<dbReference type="PANTHER" id="PTHR45947:SF3">
    <property type="entry name" value="SULFOQUINOVOSYL TRANSFERASE SQD2"/>
    <property type="match status" value="1"/>
</dbReference>
<protein>
    <recommendedName>
        <fullName evidence="1">Glycosyl transferase family 1 domain-containing protein</fullName>
    </recommendedName>
</protein>
<organism evidence="2 3">
    <name type="scientific">Candidatus Yanofskybacteria bacterium CG10_big_fil_rev_8_21_14_0_10_37_15</name>
    <dbReference type="NCBI Taxonomy" id="1975097"/>
    <lineage>
        <taxon>Bacteria</taxon>
        <taxon>Candidatus Yanofskyibacteriota</taxon>
    </lineage>
</organism>
<dbReference type="InterPro" id="IPR050194">
    <property type="entry name" value="Glycosyltransferase_grp1"/>
</dbReference>
<evidence type="ECO:0000313" key="2">
    <source>
        <dbReference type="EMBL" id="PIR41802.1"/>
    </source>
</evidence>
<gene>
    <name evidence="2" type="ORF">COV30_01245</name>
</gene>
<dbReference type="Gene3D" id="3.40.50.2000">
    <property type="entry name" value="Glycogen Phosphorylase B"/>
    <property type="match status" value="2"/>
</dbReference>
<dbReference type="SUPFAM" id="SSF53756">
    <property type="entry name" value="UDP-Glycosyltransferase/glycogen phosphorylase"/>
    <property type="match status" value="1"/>
</dbReference>
<dbReference type="CDD" id="cd03801">
    <property type="entry name" value="GT4_PimA-like"/>
    <property type="match status" value="1"/>
</dbReference>
<sequence length="386" mass="44878">MRILIAGFPYVRKNYSDTFDFYPQKDRIFFLLPKKWKAKKGKIVFSPPKKNNVFTVNAFFYHSEYPLIGGLLKGWMPSFPLFLFRFKRKIDAVYSPSEPILLTTLYQGFWTKTFGLKHFIFTWENIPYERKFNGINKLIKKIILKLNLFFCDGVVCGNKKAKEILEKETGKRLSIIPMSGVDVEFFNPHLENIDKTKFDYLNNRLVFTFAGAIGRRKGIHLIIQALKDIIKEISNAHFILVGSGEYEREISDLLDKLNLGDYVTKIPWADREELRRILSVSDIFLYPSLPFGGWEEQFGYSMAEASLMELPVISTFSGSIEEVVLHNKTGILVSPDNVEELKGAMFILARDEDFRKRLGLAGRKYVNENFSHEVVAKRFYDFFEKI</sequence>
<reference evidence="2 3" key="1">
    <citation type="submission" date="2017-09" db="EMBL/GenBank/DDBJ databases">
        <title>Depth-based differentiation of microbial function through sediment-hosted aquifers and enrichment of novel symbionts in the deep terrestrial subsurface.</title>
        <authorList>
            <person name="Probst A.J."/>
            <person name="Ladd B."/>
            <person name="Jarett J.K."/>
            <person name="Geller-Mcgrath D.E."/>
            <person name="Sieber C.M."/>
            <person name="Emerson J.B."/>
            <person name="Anantharaman K."/>
            <person name="Thomas B.C."/>
            <person name="Malmstrom R."/>
            <person name="Stieglmeier M."/>
            <person name="Klingl A."/>
            <person name="Woyke T."/>
            <person name="Ryan C.M."/>
            <person name="Banfield J.F."/>
        </authorList>
    </citation>
    <scope>NUCLEOTIDE SEQUENCE [LARGE SCALE GENOMIC DNA]</scope>
    <source>
        <strain evidence="2">CG10_big_fil_rev_8_21_14_0_10_37_15</strain>
    </source>
</reference>
<comment type="caution">
    <text evidence="2">The sequence shown here is derived from an EMBL/GenBank/DDBJ whole genome shotgun (WGS) entry which is preliminary data.</text>
</comment>
<evidence type="ECO:0000313" key="3">
    <source>
        <dbReference type="Proteomes" id="UP000230208"/>
    </source>
</evidence>
<dbReference type="Pfam" id="PF00534">
    <property type="entry name" value="Glycos_transf_1"/>
    <property type="match status" value="1"/>
</dbReference>
<accession>A0A2H0R5K4</accession>
<name>A0A2H0R5K4_9BACT</name>
<dbReference type="AlphaFoldDB" id="A0A2H0R5K4"/>
<evidence type="ECO:0000259" key="1">
    <source>
        <dbReference type="Pfam" id="PF00534"/>
    </source>
</evidence>
<dbReference type="EMBL" id="PCXP01000019">
    <property type="protein sequence ID" value="PIR41802.1"/>
    <property type="molecule type" value="Genomic_DNA"/>
</dbReference>
<feature type="domain" description="Glycosyl transferase family 1" evidence="1">
    <location>
        <begin position="202"/>
        <end position="364"/>
    </location>
</feature>
<dbReference type="InterPro" id="IPR001296">
    <property type="entry name" value="Glyco_trans_1"/>
</dbReference>
<dbReference type="PANTHER" id="PTHR45947">
    <property type="entry name" value="SULFOQUINOVOSYL TRANSFERASE SQD2"/>
    <property type="match status" value="1"/>
</dbReference>